<reference evidence="2" key="1">
    <citation type="journal article" date="2019" name="Int. J. Syst. Evol. Microbiol.">
        <title>The Global Catalogue of Microorganisms (GCM) 10K type strain sequencing project: providing services to taxonomists for standard genome sequencing and annotation.</title>
        <authorList>
            <consortium name="The Broad Institute Genomics Platform"/>
            <consortium name="The Broad Institute Genome Sequencing Center for Infectious Disease"/>
            <person name="Wu L."/>
            <person name="Ma J."/>
        </authorList>
    </citation>
    <scope>NUCLEOTIDE SEQUENCE [LARGE SCALE GENOMIC DNA]</scope>
    <source>
        <strain evidence="2">CCUG 59189</strain>
    </source>
</reference>
<name>A0ABW3RUJ4_9BACL</name>
<evidence type="ECO:0000313" key="2">
    <source>
        <dbReference type="Proteomes" id="UP001597262"/>
    </source>
</evidence>
<dbReference type="EMBL" id="JBHTLM010000003">
    <property type="protein sequence ID" value="MFD1175917.1"/>
    <property type="molecule type" value="Genomic_DNA"/>
</dbReference>
<dbReference type="InterPro" id="IPR011989">
    <property type="entry name" value="ARM-like"/>
</dbReference>
<protein>
    <submittedName>
        <fullName evidence="1">HEAT repeat domain-containing protein</fullName>
    </submittedName>
</protein>
<dbReference type="RefSeq" id="WP_379317747.1">
    <property type="nucleotide sequence ID" value="NZ_JBHTLM010000003.1"/>
</dbReference>
<dbReference type="SUPFAM" id="SSF48371">
    <property type="entry name" value="ARM repeat"/>
    <property type="match status" value="1"/>
</dbReference>
<gene>
    <name evidence="1" type="ORF">ACFQ3W_06300</name>
</gene>
<accession>A0ABW3RUJ4</accession>
<sequence>MYFSDIFRACSIFIPEDISIQLNTHYEVQEKNEFFLRMLTQDEGIEFFQYMYSIDVYRNIFPIWTDDNSNYIGLFYDGPLKYRVCYINHEETDISPGFRSVDSFVAELEKNPQLDWDELEKDYPRDKEHNNNEFMDHDLSCIQQLNQLLESSELDDELRCQYIFCIMALTPYNQLDTLLKYLDDEDMFVQERACETFGFHRYTPAQEKLKDVMVHGQHNGKLAAKRALSQI</sequence>
<dbReference type="Proteomes" id="UP001597262">
    <property type="component" value="Unassembled WGS sequence"/>
</dbReference>
<organism evidence="1 2">
    <name type="scientific">Paenibacillus puldeungensis</name>
    <dbReference type="NCBI Taxonomy" id="696536"/>
    <lineage>
        <taxon>Bacteria</taxon>
        <taxon>Bacillati</taxon>
        <taxon>Bacillota</taxon>
        <taxon>Bacilli</taxon>
        <taxon>Bacillales</taxon>
        <taxon>Paenibacillaceae</taxon>
        <taxon>Paenibacillus</taxon>
    </lineage>
</organism>
<proteinExistence type="predicted"/>
<keyword evidence="2" id="KW-1185">Reference proteome</keyword>
<evidence type="ECO:0000313" key="1">
    <source>
        <dbReference type="EMBL" id="MFD1175917.1"/>
    </source>
</evidence>
<dbReference type="InterPro" id="IPR016024">
    <property type="entry name" value="ARM-type_fold"/>
</dbReference>
<comment type="caution">
    <text evidence="1">The sequence shown here is derived from an EMBL/GenBank/DDBJ whole genome shotgun (WGS) entry which is preliminary data.</text>
</comment>
<dbReference type="Gene3D" id="1.25.10.10">
    <property type="entry name" value="Leucine-rich Repeat Variant"/>
    <property type="match status" value="1"/>
</dbReference>